<evidence type="ECO:0008006" key="2">
    <source>
        <dbReference type="Google" id="ProtNLM"/>
    </source>
</evidence>
<dbReference type="Pfam" id="PF07040">
    <property type="entry name" value="DUF1326"/>
    <property type="match status" value="1"/>
</dbReference>
<name>A0A381YUT9_9ZZZZ</name>
<dbReference type="InterPro" id="IPR009758">
    <property type="entry name" value="DUF1326"/>
</dbReference>
<accession>A0A381YUT9</accession>
<gene>
    <name evidence="1" type="ORF">METZ01_LOCUS133177</name>
</gene>
<dbReference type="AlphaFoldDB" id="A0A381YUT9"/>
<proteinExistence type="predicted"/>
<dbReference type="EMBL" id="UINC01019021">
    <property type="protein sequence ID" value="SVA80323.1"/>
    <property type="molecule type" value="Genomic_DNA"/>
</dbReference>
<reference evidence="1" key="1">
    <citation type="submission" date="2018-05" db="EMBL/GenBank/DDBJ databases">
        <authorList>
            <person name="Lanie J.A."/>
            <person name="Ng W.-L."/>
            <person name="Kazmierczak K.M."/>
            <person name="Andrzejewski T.M."/>
            <person name="Davidsen T.M."/>
            <person name="Wayne K.J."/>
            <person name="Tettelin H."/>
            <person name="Glass J.I."/>
            <person name="Rusch D."/>
            <person name="Podicherti R."/>
            <person name="Tsui H.-C.T."/>
            <person name="Winkler M.E."/>
        </authorList>
    </citation>
    <scope>NUCLEOTIDE SEQUENCE</scope>
</reference>
<sequence length="210" mass="23512">MNQSIETNVAWWARGLIFENCSCQAVCPGHVHFDQLCYNDRCIGYWAIRFDEGNFADTDIAGVNAIIAYDSPPHMIEGNWLEAIMIDEKTTGPQRAAVESILTGRAGGPWAILAGFVSEFLETRYVPILIEEGEKTKRVVIDGILDSTITELKGRDRSKPVTFNNMYNQIHPPEQALGTGTSHYDDGSIRFDNTGTHGLYSYFEWTVTPE</sequence>
<organism evidence="1">
    <name type="scientific">marine metagenome</name>
    <dbReference type="NCBI Taxonomy" id="408172"/>
    <lineage>
        <taxon>unclassified sequences</taxon>
        <taxon>metagenomes</taxon>
        <taxon>ecological metagenomes</taxon>
    </lineage>
</organism>
<evidence type="ECO:0000313" key="1">
    <source>
        <dbReference type="EMBL" id="SVA80323.1"/>
    </source>
</evidence>
<protein>
    <recommendedName>
        <fullName evidence="2">DUF1326 domain-containing protein</fullName>
    </recommendedName>
</protein>